<dbReference type="Proteomes" id="UP001629246">
    <property type="component" value="Unassembled WGS sequence"/>
</dbReference>
<dbReference type="InterPro" id="IPR017827">
    <property type="entry name" value="HSQ_synthase_HpnC"/>
</dbReference>
<dbReference type="SFLD" id="SFLDG01212">
    <property type="entry name" value="Phytoene_synthase_like"/>
    <property type="match status" value="1"/>
</dbReference>
<keyword evidence="2" id="KW-1185">Reference proteome</keyword>
<evidence type="ECO:0000313" key="1">
    <source>
        <dbReference type="EMBL" id="MFL9926008.1"/>
    </source>
</evidence>
<dbReference type="Gene3D" id="1.10.600.10">
    <property type="entry name" value="Farnesyl Diphosphate Synthase"/>
    <property type="match status" value="1"/>
</dbReference>
<proteinExistence type="predicted"/>
<dbReference type="PANTHER" id="PTHR31480">
    <property type="entry name" value="BIFUNCTIONAL LYCOPENE CYCLASE/PHYTOENE SYNTHASE"/>
    <property type="match status" value="1"/>
</dbReference>
<keyword evidence="1" id="KW-0808">Transferase</keyword>
<dbReference type="EMBL" id="JAQQFM010000007">
    <property type="protein sequence ID" value="MFL9926008.1"/>
    <property type="molecule type" value="Genomic_DNA"/>
</dbReference>
<sequence length="275" mass="31206">MAVDHYENFPVASLLMPAPLRPAVKAIYAFARSADDIADEGDALPEERLNALAAYEQQLDLLEQGLPTANAMFRRLGEVIRKYQLPLQPFRDLLSAFAQDVVTTRYGDYAGLLDYCRRSANPVGTLMLHLYQAADEVNLRDSDAICSALQLINFWQDVAIDWQKSRIYIPLEDLQRFGVGEQDIADGNTDTRWHQLMQFEIERARALILSGAPLALRLPGRIGWELRLVVQGGLQILKRLEQVNGDVFQRRPKLRGPDWLAVGYEALIMKKSLRR</sequence>
<accession>A0ABW9AE06</accession>
<dbReference type="SFLD" id="SFLDG01018">
    <property type="entry name" value="Squalene/Phytoene_Synthase_Lik"/>
    <property type="match status" value="1"/>
</dbReference>
<comment type="caution">
    <text evidence="1">The sequence shown here is derived from an EMBL/GenBank/DDBJ whole genome shotgun (WGS) entry which is preliminary data.</text>
</comment>
<organism evidence="1 2">
    <name type="scientific">Herbaspirillum lusitanum</name>
    <dbReference type="NCBI Taxonomy" id="213312"/>
    <lineage>
        <taxon>Bacteria</taxon>
        <taxon>Pseudomonadati</taxon>
        <taxon>Pseudomonadota</taxon>
        <taxon>Betaproteobacteria</taxon>
        <taxon>Burkholderiales</taxon>
        <taxon>Oxalobacteraceae</taxon>
        <taxon>Herbaspirillum</taxon>
    </lineage>
</organism>
<gene>
    <name evidence="1" type="primary">hpnC</name>
    <name evidence="1" type="ORF">PQR62_17150</name>
</gene>
<dbReference type="CDD" id="cd00683">
    <property type="entry name" value="Trans_IPPS_HH"/>
    <property type="match status" value="1"/>
</dbReference>
<dbReference type="SFLD" id="SFLDS00005">
    <property type="entry name" value="Isoprenoid_Synthase_Type_I"/>
    <property type="match status" value="1"/>
</dbReference>
<dbReference type="NCBIfam" id="TIGR03464">
    <property type="entry name" value="HpnC"/>
    <property type="match status" value="1"/>
</dbReference>
<protein>
    <submittedName>
        <fullName evidence="1">Squalene synthase HpnC</fullName>
        <ecNumber evidence="1">2.5.1.21</ecNumber>
    </submittedName>
</protein>
<evidence type="ECO:0000313" key="2">
    <source>
        <dbReference type="Proteomes" id="UP001629246"/>
    </source>
</evidence>
<dbReference type="SUPFAM" id="SSF48576">
    <property type="entry name" value="Terpenoid synthases"/>
    <property type="match status" value="1"/>
</dbReference>
<dbReference type="Pfam" id="PF00494">
    <property type="entry name" value="SQS_PSY"/>
    <property type="match status" value="1"/>
</dbReference>
<dbReference type="InterPro" id="IPR044843">
    <property type="entry name" value="Trans_IPPS_bact-type"/>
</dbReference>
<reference evidence="1 2" key="1">
    <citation type="journal article" date="2024" name="Chem. Sci.">
        <title>Discovery of megapolipeptins by genome mining of a Burkholderiales bacteria collection.</title>
        <authorList>
            <person name="Paulo B.S."/>
            <person name="Recchia M.J.J."/>
            <person name="Lee S."/>
            <person name="Fergusson C.H."/>
            <person name="Romanowski S.B."/>
            <person name="Hernandez A."/>
            <person name="Krull N."/>
            <person name="Liu D.Y."/>
            <person name="Cavanagh H."/>
            <person name="Bos A."/>
            <person name="Gray C.A."/>
            <person name="Murphy B.T."/>
            <person name="Linington R.G."/>
            <person name="Eustaquio A.S."/>
        </authorList>
    </citation>
    <scope>NUCLEOTIDE SEQUENCE [LARGE SCALE GENOMIC DNA]</scope>
    <source>
        <strain evidence="1 2">RL21-008-BIB-A</strain>
    </source>
</reference>
<dbReference type="InterPro" id="IPR008949">
    <property type="entry name" value="Isoprenoid_synthase_dom_sf"/>
</dbReference>
<dbReference type="RefSeq" id="WP_408159207.1">
    <property type="nucleotide sequence ID" value="NZ_JAQQFM010000007.1"/>
</dbReference>
<dbReference type="GO" id="GO:0051996">
    <property type="term" value="F:squalene synthase [NAD(P)H] activity"/>
    <property type="evidence" value="ECO:0007669"/>
    <property type="project" value="UniProtKB-EC"/>
</dbReference>
<dbReference type="InterPro" id="IPR033904">
    <property type="entry name" value="Trans_IPPS_HH"/>
</dbReference>
<dbReference type="EC" id="2.5.1.21" evidence="1"/>
<dbReference type="InterPro" id="IPR002060">
    <property type="entry name" value="Squ/phyt_synthse"/>
</dbReference>
<name>A0ABW9AE06_9BURK</name>